<keyword evidence="4" id="KW-1185">Reference proteome</keyword>
<dbReference type="InterPro" id="IPR010982">
    <property type="entry name" value="Lambda_DNA-bd_dom_sf"/>
</dbReference>
<organism evidence="3 4">
    <name type="scientific">Streptantibioticus ferralitis</name>
    <dbReference type="NCBI Taxonomy" id="236510"/>
    <lineage>
        <taxon>Bacteria</taxon>
        <taxon>Bacillati</taxon>
        <taxon>Actinomycetota</taxon>
        <taxon>Actinomycetes</taxon>
        <taxon>Kitasatosporales</taxon>
        <taxon>Streptomycetaceae</taxon>
        <taxon>Streptantibioticus</taxon>
    </lineage>
</organism>
<feature type="region of interest" description="Disordered" evidence="1">
    <location>
        <begin position="156"/>
        <end position="232"/>
    </location>
</feature>
<dbReference type="Gene3D" id="1.10.260.40">
    <property type="entry name" value="lambda repressor-like DNA-binding domains"/>
    <property type="match status" value="1"/>
</dbReference>
<dbReference type="SUPFAM" id="SSF47413">
    <property type="entry name" value="lambda repressor-like DNA-binding domains"/>
    <property type="match status" value="1"/>
</dbReference>
<evidence type="ECO:0000313" key="3">
    <source>
        <dbReference type="EMBL" id="MDF2261541.1"/>
    </source>
</evidence>
<evidence type="ECO:0000313" key="4">
    <source>
        <dbReference type="Proteomes" id="UP001220022"/>
    </source>
</evidence>
<accession>A0ABT5ZD72</accession>
<feature type="domain" description="HTH cro/C1-type" evidence="2">
    <location>
        <begin position="29"/>
        <end position="63"/>
    </location>
</feature>
<name>A0ABT5ZD72_9ACTN</name>
<feature type="compositionally biased region" description="Low complexity" evidence="1">
    <location>
        <begin position="159"/>
        <end position="202"/>
    </location>
</feature>
<reference evidence="3 4" key="1">
    <citation type="submission" date="2023-03" db="EMBL/GenBank/DDBJ databases">
        <title>Draft genome sequence of type strain Streptomyces ferralitis JCM 14344.</title>
        <authorList>
            <person name="Klaysubun C."/>
            <person name="Duangmal K."/>
        </authorList>
    </citation>
    <scope>NUCLEOTIDE SEQUENCE [LARGE SCALE GENOMIC DNA]</scope>
    <source>
        <strain evidence="3 4">JCM 14344</strain>
    </source>
</reference>
<dbReference type="CDD" id="cd00093">
    <property type="entry name" value="HTH_XRE"/>
    <property type="match status" value="1"/>
</dbReference>
<dbReference type="PROSITE" id="PS50943">
    <property type="entry name" value="HTH_CROC1"/>
    <property type="match status" value="1"/>
</dbReference>
<dbReference type="RefSeq" id="WP_275823284.1">
    <property type="nucleotide sequence ID" value="NZ_BAAANM010000058.1"/>
</dbReference>
<evidence type="ECO:0000259" key="2">
    <source>
        <dbReference type="PROSITE" id="PS50943"/>
    </source>
</evidence>
<dbReference type="Proteomes" id="UP001220022">
    <property type="component" value="Unassembled WGS sequence"/>
</dbReference>
<dbReference type="SMART" id="SM00530">
    <property type="entry name" value="HTH_XRE"/>
    <property type="match status" value="1"/>
</dbReference>
<protein>
    <submittedName>
        <fullName evidence="3">Helix-turn-helix transcriptional regulator</fullName>
    </submittedName>
</protein>
<proteinExistence type="predicted"/>
<evidence type="ECO:0000256" key="1">
    <source>
        <dbReference type="SAM" id="MobiDB-lite"/>
    </source>
</evidence>
<gene>
    <name evidence="3" type="ORF">P2L57_39265</name>
</gene>
<sequence>MGDDQLDGVEALLEEARLTARMPPPAERQRLREAAGLSRAQVANAVGVGRQTIANWESGDTDPQPPGRVKYLRLLEGLAQIHPAPVAATPQAPIETTTPQALVPASDLPQSAFRPDGLVVQGEPEPCIRCGVVTPFKATDGRSLHPGAMCQPAVAALSQRPAEPGAPQAPAAASTTPQTANTPATPAPRTAAPAPAPAAATPSPTPAPVPSRPQRRAKSAARAQTETSGLITRAVHEELERAEGDADAALQALIKRAIPDVMRLFEETRATARYQYTAYPTLPDILHKPSKREPDHIWEARPNFHHPHYSLKATGTIAVTALDANAAYLSAFKSWLPIGKLEHHTGSHGVDPKRSGVHLITPAPWNHPHLPDPLGDRDQPGPLWITDATLRLLLRLSGPKYGLIDPPAIHESWTSGATENFLDALRKVLAAARETAIAEDDSITEEYVKAMYSKFVSTMGESIHNRALQRPDWMHIIHSQAYANLWGKAYKAHQAGLEVIAMMGTDELHVTGDWRRVFSEGRGLAQMKIKHSDAKASGEYTVGKVAR</sequence>
<dbReference type="EMBL" id="JARHTQ010000065">
    <property type="protein sequence ID" value="MDF2261541.1"/>
    <property type="molecule type" value="Genomic_DNA"/>
</dbReference>
<dbReference type="Pfam" id="PF01381">
    <property type="entry name" value="HTH_3"/>
    <property type="match status" value="1"/>
</dbReference>
<dbReference type="InterPro" id="IPR001387">
    <property type="entry name" value="Cro/C1-type_HTH"/>
</dbReference>
<comment type="caution">
    <text evidence="3">The sequence shown here is derived from an EMBL/GenBank/DDBJ whole genome shotgun (WGS) entry which is preliminary data.</text>
</comment>